<evidence type="ECO:0000256" key="1">
    <source>
        <dbReference type="ARBA" id="ARBA00004651"/>
    </source>
</evidence>
<keyword evidence="2" id="KW-0813">Transport</keyword>
<evidence type="ECO:0000313" key="9">
    <source>
        <dbReference type="Proteomes" id="UP000255425"/>
    </source>
</evidence>
<dbReference type="AlphaFoldDB" id="A0A380H170"/>
<dbReference type="InterPro" id="IPR020846">
    <property type="entry name" value="MFS_dom"/>
</dbReference>
<reference evidence="8 9" key="1">
    <citation type="submission" date="2018-06" db="EMBL/GenBank/DDBJ databases">
        <authorList>
            <consortium name="Pathogen Informatics"/>
            <person name="Doyle S."/>
        </authorList>
    </citation>
    <scope>NUCLEOTIDE SEQUENCE [LARGE SCALE GENOMIC DNA]</scope>
    <source>
        <strain evidence="8 9">NCTC11807</strain>
    </source>
</reference>
<dbReference type="GO" id="GO:0005886">
    <property type="term" value="C:plasma membrane"/>
    <property type="evidence" value="ECO:0007669"/>
    <property type="project" value="UniProtKB-SubCell"/>
</dbReference>
<feature type="transmembrane region" description="Helical" evidence="6">
    <location>
        <begin position="251"/>
        <end position="268"/>
    </location>
</feature>
<proteinExistence type="predicted"/>
<evidence type="ECO:0000256" key="2">
    <source>
        <dbReference type="ARBA" id="ARBA00022448"/>
    </source>
</evidence>
<evidence type="ECO:0000256" key="5">
    <source>
        <dbReference type="ARBA" id="ARBA00023136"/>
    </source>
</evidence>
<keyword evidence="4 6" id="KW-1133">Transmembrane helix</keyword>
<dbReference type="RefSeq" id="WP_115312765.1">
    <property type="nucleotide sequence ID" value="NZ_CP066042.1"/>
</dbReference>
<feature type="transmembrane region" description="Helical" evidence="6">
    <location>
        <begin position="194"/>
        <end position="215"/>
    </location>
</feature>
<dbReference type="Gene3D" id="1.20.1720.10">
    <property type="entry name" value="Multidrug resistance protein D"/>
    <property type="match status" value="2"/>
</dbReference>
<dbReference type="Proteomes" id="UP000255425">
    <property type="component" value="Unassembled WGS sequence"/>
</dbReference>
<feature type="domain" description="Major facilitator superfamily (MFS) profile" evidence="7">
    <location>
        <begin position="1"/>
        <end position="269"/>
    </location>
</feature>
<dbReference type="PANTHER" id="PTHR23502">
    <property type="entry name" value="MAJOR FACILITATOR SUPERFAMILY"/>
    <property type="match status" value="1"/>
</dbReference>
<dbReference type="GO" id="GO:0022857">
    <property type="term" value="F:transmembrane transporter activity"/>
    <property type="evidence" value="ECO:0007669"/>
    <property type="project" value="InterPro"/>
</dbReference>
<organism evidence="8 9">
    <name type="scientific">Staphylococcus saccharolyticus</name>
    <dbReference type="NCBI Taxonomy" id="33028"/>
    <lineage>
        <taxon>Bacteria</taxon>
        <taxon>Bacillati</taxon>
        <taxon>Bacillota</taxon>
        <taxon>Bacilli</taxon>
        <taxon>Bacillales</taxon>
        <taxon>Staphylococcaceae</taxon>
        <taxon>Staphylococcus</taxon>
    </lineage>
</organism>
<evidence type="ECO:0000259" key="7">
    <source>
        <dbReference type="PROSITE" id="PS50850"/>
    </source>
</evidence>
<feature type="transmembrane region" description="Helical" evidence="6">
    <location>
        <begin position="111"/>
        <end position="130"/>
    </location>
</feature>
<gene>
    <name evidence="8" type="primary">bcr_2</name>
    <name evidence="8" type="ORF">NCTC11807_00707</name>
</gene>
<evidence type="ECO:0000313" key="8">
    <source>
        <dbReference type="EMBL" id="SUM69015.1"/>
    </source>
</evidence>
<keyword evidence="5 6" id="KW-0472">Membrane</keyword>
<keyword evidence="3 6" id="KW-0812">Transmembrane</keyword>
<dbReference type="InterPro" id="IPR036259">
    <property type="entry name" value="MFS_trans_sf"/>
</dbReference>
<feature type="transmembrane region" description="Helical" evidence="6">
    <location>
        <begin position="24"/>
        <end position="48"/>
    </location>
</feature>
<feature type="transmembrane region" description="Helical" evidence="6">
    <location>
        <begin position="227"/>
        <end position="245"/>
    </location>
</feature>
<evidence type="ECO:0000256" key="3">
    <source>
        <dbReference type="ARBA" id="ARBA00022692"/>
    </source>
</evidence>
<protein>
    <submittedName>
        <fullName evidence="8">TcaB protein</fullName>
    </submittedName>
</protein>
<sequence length="269" mass="30193">MVGLAFGNLFAGPISDTLGRRKSLIVAMIIFTLASIGIVFVTNIWIMITLRLVQGLIGGAGEIISRAIASDMYSGNELTKFLSLLNVSQRYCTCNSSCAWWLNFEFCHMANGVYCVLTIFGLMMLFGILFKVTESLSNDRRVDSHLSTLFQSFKFLFMTPRFVLPMLIQGFSFILLFTYISASPFIVQKIYGFSPLQFSIMFASIGITLTISSQLTGKLVDYVERHLLLRMMTMIQILGVVIVTVTLINHFNTLIFGFLPLALLFFLLQ</sequence>
<keyword evidence="9" id="KW-1185">Reference proteome</keyword>
<dbReference type="SUPFAM" id="SSF103473">
    <property type="entry name" value="MFS general substrate transporter"/>
    <property type="match status" value="1"/>
</dbReference>
<accession>A0A380H170</accession>
<name>A0A380H170_9STAP</name>
<dbReference type="EMBL" id="UHDZ01000001">
    <property type="protein sequence ID" value="SUM69015.1"/>
    <property type="molecule type" value="Genomic_DNA"/>
</dbReference>
<dbReference type="GeneID" id="63934876"/>
<evidence type="ECO:0000256" key="4">
    <source>
        <dbReference type="ARBA" id="ARBA00022989"/>
    </source>
</evidence>
<comment type="subcellular location">
    <subcellularLocation>
        <location evidence="1">Cell membrane</location>
        <topology evidence="1">Multi-pass membrane protein</topology>
    </subcellularLocation>
</comment>
<dbReference type="PROSITE" id="PS50850">
    <property type="entry name" value="MFS"/>
    <property type="match status" value="1"/>
</dbReference>
<feature type="transmembrane region" description="Helical" evidence="6">
    <location>
        <begin position="162"/>
        <end position="182"/>
    </location>
</feature>
<dbReference type="PANTHER" id="PTHR23502:SF132">
    <property type="entry name" value="POLYAMINE TRANSPORTER 2-RELATED"/>
    <property type="match status" value="1"/>
</dbReference>
<dbReference type="InterPro" id="IPR011701">
    <property type="entry name" value="MFS"/>
</dbReference>
<evidence type="ECO:0000256" key="6">
    <source>
        <dbReference type="SAM" id="Phobius"/>
    </source>
</evidence>
<dbReference type="Pfam" id="PF07690">
    <property type="entry name" value="MFS_1"/>
    <property type="match status" value="1"/>
</dbReference>